<dbReference type="Pfam" id="PF13376">
    <property type="entry name" value="OmdA"/>
    <property type="match status" value="1"/>
</dbReference>
<gene>
    <name evidence="1" type="ORF">WDU96_00645</name>
</gene>
<name>A0ABU8LR49_9MICO</name>
<evidence type="ECO:0000313" key="2">
    <source>
        <dbReference type="Proteomes" id="UP001368654"/>
    </source>
</evidence>
<sequence length="191" mass="20793">MGALDEGERILVPDADAWRSWLEAHHRTSKGVWLVRARAGFTLEAIGYEDAVRQALCFGWIDGPTRSFDERSGGLWFSPRRPNGGWAATNKARLIVLEEQGLMTEAGWKAIAVAKANGSWEVLDGPEAGIEPEAFARALDAAPAARANWDAFPQSIKKLGLSQIALAKREETKSARITKIVADAAQGKRPS</sequence>
<protein>
    <submittedName>
        <fullName evidence="1">YdeI/OmpD-associated family protein</fullName>
    </submittedName>
</protein>
<dbReference type="RefSeq" id="WP_337336554.1">
    <property type="nucleotide sequence ID" value="NZ_JBBDGL010000001.1"/>
</dbReference>
<dbReference type="EMBL" id="JBBDGL010000001">
    <property type="protein sequence ID" value="MEJ1154106.1"/>
    <property type="molecule type" value="Genomic_DNA"/>
</dbReference>
<proteinExistence type="predicted"/>
<comment type="caution">
    <text evidence="1">The sequence shown here is derived from an EMBL/GenBank/DDBJ whole genome shotgun (WGS) entry which is preliminary data.</text>
</comment>
<evidence type="ECO:0000313" key="1">
    <source>
        <dbReference type="EMBL" id="MEJ1154106.1"/>
    </source>
</evidence>
<organism evidence="1 2">
    <name type="scientific">Microbacterium marmarense</name>
    <dbReference type="NCBI Taxonomy" id="3122051"/>
    <lineage>
        <taxon>Bacteria</taxon>
        <taxon>Bacillati</taxon>
        <taxon>Actinomycetota</taxon>
        <taxon>Actinomycetes</taxon>
        <taxon>Micrococcales</taxon>
        <taxon>Microbacteriaceae</taxon>
        <taxon>Microbacterium</taxon>
    </lineage>
</organism>
<reference evidence="1 2" key="1">
    <citation type="submission" date="2024-02" db="EMBL/GenBank/DDBJ databases">
        <authorList>
            <person name="Saticioglu I.B."/>
        </authorList>
    </citation>
    <scope>NUCLEOTIDE SEQUENCE [LARGE SCALE GENOMIC DNA]</scope>
    <source>
        <strain evidence="1 2">Mu-86</strain>
    </source>
</reference>
<dbReference type="Proteomes" id="UP001368654">
    <property type="component" value="Unassembled WGS sequence"/>
</dbReference>
<keyword evidence="2" id="KW-1185">Reference proteome</keyword>
<accession>A0ABU8LR49</accession>